<evidence type="ECO:0000256" key="1">
    <source>
        <dbReference type="SAM" id="MobiDB-lite"/>
    </source>
</evidence>
<dbReference type="PROSITE" id="PS51257">
    <property type="entry name" value="PROKAR_LIPOPROTEIN"/>
    <property type="match status" value="1"/>
</dbReference>
<protein>
    <recommendedName>
        <fullName evidence="3">Putative host cell surface-exposed lipoprotein Ltp-like HTH region domain-containing protein</fullName>
    </recommendedName>
</protein>
<dbReference type="EMBL" id="JACIFP010000001">
    <property type="protein sequence ID" value="MBB4137007.1"/>
    <property type="molecule type" value="Genomic_DNA"/>
</dbReference>
<evidence type="ECO:0000313" key="5">
    <source>
        <dbReference type="Proteomes" id="UP000551501"/>
    </source>
</evidence>
<feature type="domain" description="Putative host cell surface-exposed lipoprotein Ltp-like HTH region" evidence="3">
    <location>
        <begin position="90"/>
        <end position="131"/>
    </location>
</feature>
<reference evidence="4 5" key="1">
    <citation type="submission" date="2020-08" db="EMBL/GenBank/DDBJ databases">
        <title>Sequencing the genomes of 1000 actinobacteria strains.</title>
        <authorList>
            <person name="Klenk H.-P."/>
        </authorList>
    </citation>
    <scope>NUCLEOTIDE SEQUENCE [LARGE SCALE GENOMIC DNA]</scope>
    <source>
        <strain evidence="4 5">DSM 45298</strain>
    </source>
</reference>
<dbReference type="Proteomes" id="UP000551501">
    <property type="component" value="Unassembled WGS sequence"/>
</dbReference>
<dbReference type="Pfam" id="PF07553">
    <property type="entry name" value="Lipoprotein_Ltp"/>
    <property type="match status" value="2"/>
</dbReference>
<evidence type="ECO:0000313" key="4">
    <source>
        <dbReference type="EMBL" id="MBB4137007.1"/>
    </source>
</evidence>
<gene>
    <name evidence="4" type="ORF">BKA16_003559</name>
</gene>
<organism evidence="4 5">
    <name type="scientific">Gordonia humi</name>
    <dbReference type="NCBI Taxonomy" id="686429"/>
    <lineage>
        <taxon>Bacteria</taxon>
        <taxon>Bacillati</taxon>
        <taxon>Actinomycetota</taxon>
        <taxon>Actinomycetes</taxon>
        <taxon>Mycobacteriales</taxon>
        <taxon>Gordoniaceae</taxon>
        <taxon>Gordonia</taxon>
    </lineage>
</organism>
<dbReference type="InterPro" id="IPR011434">
    <property type="entry name" value="Ltp-like_HTH"/>
</dbReference>
<accession>A0A840FBX4</accession>
<name>A0A840FBX4_9ACTN</name>
<proteinExistence type="predicted"/>
<feature type="chain" id="PRO_5038776073" description="Putative host cell surface-exposed lipoprotein Ltp-like HTH region domain-containing protein" evidence="2">
    <location>
        <begin position="24"/>
        <end position="179"/>
    </location>
</feature>
<dbReference type="InterPro" id="IPR036388">
    <property type="entry name" value="WH-like_DNA-bd_sf"/>
</dbReference>
<keyword evidence="5" id="KW-1185">Reference proteome</keyword>
<dbReference type="Gene3D" id="1.10.10.10">
    <property type="entry name" value="Winged helix-like DNA-binding domain superfamily/Winged helix DNA-binding domain"/>
    <property type="match status" value="2"/>
</dbReference>
<keyword evidence="2" id="KW-0732">Signal</keyword>
<evidence type="ECO:0000259" key="3">
    <source>
        <dbReference type="Pfam" id="PF07553"/>
    </source>
</evidence>
<dbReference type="RefSeq" id="WP_183371914.1">
    <property type="nucleotide sequence ID" value="NZ_BAABHL010000126.1"/>
</dbReference>
<dbReference type="AlphaFoldDB" id="A0A840FBX4"/>
<feature type="compositionally biased region" description="Low complexity" evidence="1">
    <location>
        <begin position="51"/>
        <end position="82"/>
    </location>
</feature>
<comment type="caution">
    <text evidence="4">The sequence shown here is derived from an EMBL/GenBank/DDBJ whole genome shotgun (WGS) entry which is preliminary data.</text>
</comment>
<evidence type="ECO:0000256" key="2">
    <source>
        <dbReference type="SAM" id="SignalP"/>
    </source>
</evidence>
<feature type="region of interest" description="Disordered" evidence="1">
    <location>
        <begin position="51"/>
        <end position="90"/>
    </location>
</feature>
<feature type="domain" description="Putative host cell surface-exposed lipoprotein Ltp-like HTH region" evidence="3">
    <location>
        <begin position="134"/>
        <end position="172"/>
    </location>
</feature>
<feature type="signal peptide" evidence="2">
    <location>
        <begin position="1"/>
        <end position="23"/>
    </location>
</feature>
<sequence length="179" mass="18896">MMNRPIRCAASVFAAAFAALGVASCGSDTGTAAMPSTVTVTATTTETITARPRSTERAAPTASTTTEAVEATTRTPARTTSADAMSASRRNAVQKGRDYLDMSAFSRQGLIEQLAYEGFTESDATFAVDSLSPNWTQQAKKKAAEYMEMTAFSQQGLVEQLVYEGFSQAQAEAGAASQF</sequence>